<dbReference type="RefSeq" id="WP_186733736.1">
    <property type="nucleotide sequence ID" value="NZ_JABWRJ020000001.1"/>
</dbReference>
<dbReference type="Gene3D" id="3.40.630.30">
    <property type="match status" value="1"/>
</dbReference>
<gene>
    <name evidence="2" type="ORF">HU751_14520</name>
</gene>
<reference evidence="2" key="2">
    <citation type="submission" date="2020-07" db="EMBL/GenBank/DDBJ databases">
        <authorList>
            <person name="Lood C."/>
            <person name="Girard L."/>
        </authorList>
    </citation>
    <scope>NUCLEOTIDE SEQUENCE</scope>
    <source>
        <strain evidence="2">BW13M1</strain>
    </source>
</reference>
<dbReference type="PANTHER" id="PTHR36174">
    <property type="entry name" value="LIPID II:GLYCINE GLYCYLTRANSFERASE"/>
    <property type="match status" value="1"/>
</dbReference>
<dbReference type="AlphaFoldDB" id="A0A923K1S9"/>
<dbReference type="EMBL" id="JABWRJ010000017">
    <property type="protein sequence ID" value="MBC3446993.1"/>
    <property type="molecule type" value="Genomic_DNA"/>
</dbReference>
<name>A0A923K1S9_9PSED</name>
<reference evidence="2" key="1">
    <citation type="journal article" date="2020" name="Microorganisms">
        <title>Reliable Identification of Environmental Pseudomonas Isolates Using the rpoD Gene.</title>
        <authorList>
            <consortium name="The Broad Institute Genome Sequencing Platform"/>
            <person name="Girard L."/>
            <person name="Lood C."/>
            <person name="Rokni-Zadeh H."/>
            <person name="van Noort V."/>
            <person name="Lavigne R."/>
            <person name="De Mot R."/>
        </authorList>
    </citation>
    <scope>NUCLEOTIDE SEQUENCE</scope>
    <source>
        <strain evidence="2">BW13M1</strain>
    </source>
</reference>
<comment type="caution">
    <text evidence="2">The sequence shown here is derived from an EMBL/GenBank/DDBJ whole genome shotgun (WGS) entry which is preliminary data.</text>
</comment>
<dbReference type="Pfam" id="PF13480">
    <property type="entry name" value="Acetyltransf_6"/>
    <property type="match status" value="1"/>
</dbReference>
<accession>A0A923K1S9</accession>
<organism evidence="2">
    <name type="scientific">Pseudomonas peradeniyensis</name>
    <dbReference type="NCBI Taxonomy" id="2745488"/>
    <lineage>
        <taxon>Bacteria</taxon>
        <taxon>Pseudomonadati</taxon>
        <taxon>Pseudomonadota</taxon>
        <taxon>Gammaproteobacteria</taxon>
        <taxon>Pseudomonadales</taxon>
        <taxon>Pseudomonadaceae</taxon>
        <taxon>Pseudomonas</taxon>
    </lineage>
</organism>
<dbReference type="InterPro" id="IPR016181">
    <property type="entry name" value="Acyl_CoA_acyltransferase"/>
</dbReference>
<sequence length="319" mass="36368">MSTNVERYRLLCAQEDSIPLFSQSWWLDAVAGESWDVVLLENDGVIVATLPYVARSRLGLRLIGQPILTPNLGPWLKSSEARTARRLGQEKNLLQSLYRQLPSFAQYNQNWYCERSNWLPLYWLGYEQSTRYTYRIEQLDDLAAIWNGFDSNIRTDIRKAESKFGVKVQTDCSIEAFLALNKKVFDRQSMAVPYTNETVKAIYAAASAQKACRVFMAEDEQGRQHAAVFIIWDSNSAYYLLGGGDPDLRNSGATSLCMWHAIQFAATVTKKFDFEGSMIEPVERFFRGFGATQAPYSVITKTNSRLIRTLQFLRTIRAG</sequence>
<proteinExistence type="predicted"/>
<protein>
    <submittedName>
        <fullName evidence="2">GNAT family N-acetyltransferase</fullName>
    </submittedName>
</protein>
<dbReference type="PANTHER" id="PTHR36174:SF1">
    <property type="entry name" value="LIPID II:GLYCINE GLYCYLTRANSFERASE"/>
    <property type="match status" value="1"/>
</dbReference>
<dbReference type="InterPro" id="IPR050644">
    <property type="entry name" value="PG_Glycine_Bridge_Synth"/>
</dbReference>
<feature type="domain" description="BioF2-like acetyltransferase" evidence="1">
    <location>
        <begin position="151"/>
        <end position="266"/>
    </location>
</feature>
<dbReference type="SUPFAM" id="SSF55729">
    <property type="entry name" value="Acyl-CoA N-acyltransferases (Nat)"/>
    <property type="match status" value="1"/>
</dbReference>
<evidence type="ECO:0000313" key="2">
    <source>
        <dbReference type="EMBL" id="MBC3446993.1"/>
    </source>
</evidence>
<evidence type="ECO:0000259" key="1">
    <source>
        <dbReference type="Pfam" id="PF13480"/>
    </source>
</evidence>
<dbReference type="InterPro" id="IPR038740">
    <property type="entry name" value="BioF2-like_GNAT_dom"/>
</dbReference>